<sequence length="119" mass="13867">MLPEINNPIEQLRKRIRERRRSVNLVEYTENQTNLNQARFDLIRGLSTITDRKISDMFFIDFSFYKIENASQGAITYGLDISPRFDQSNSDFTGNLAVLIDLLKSKKSNYLVMLKKSAR</sequence>
<evidence type="ECO:0000313" key="1">
    <source>
        <dbReference type="EMBL" id="OGK39566.1"/>
    </source>
</evidence>
<evidence type="ECO:0000313" key="2">
    <source>
        <dbReference type="Proteomes" id="UP000179270"/>
    </source>
</evidence>
<protein>
    <submittedName>
        <fullName evidence="1">Uncharacterized protein</fullName>
    </submittedName>
</protein>
<reference evidence="1 2" key="1">
    <citation type="journal article" date="2016" name="Nat. Commun.">
        <title>Thousands of microbial genomes shed light on interconnected biogeochemical processes in an aquifer system.</title>
        <authorList>
            <person name="Anantharaman K."/>
            <person name="Brown C.T."/>
            <person name="Hug L.A."/>
            <person name="Sharon I."/>
            <person name="Castelle C.J."/>
            <person name="Probst A.J."/>
            <person name="Thomas B.C."/>
            <person name="Singh A."/>
            <person name="Wilkins M.J."/>
            <person name="Karaoz U."/>
            <person name="Brodie E.L."/>
            <person name="Williams K.H."/>
            <person name="Hubbard S.S."/>
            <person name="Banfield J.F."/>
        </authorList>
    </citation>
    <scope>NUCLEOTIDE SEQUENCE [LARGE SCALE GENOMIC DNA]</scope>
</reference>
<dbReference type="AlphaFoldDB" id="A0A1F7I870"/>
<comment type="caution">
    <text evidence="1">The sequence shown here is derived from an EMBL/GenBank/DDBJ whole genome shotgun (WGS) entry which is preliminary data.</text>
</comment>
<dbReference type="STRING" id="1802055.A3A74_06600"/>
<dbReference type="EMBL" id="MGAF01000047">
    <property type="protein sequence ID" value="OGK39566.1"/>
    <property type="molecule type" value="Genomic_DNA"/>
</dbReference>
<organism evidence="1 2">
    <name type="scientific">Candidatus Roizmanbacteria bacterium RIFCSPLOWO2_01_FULL_35_13</name>
    <dbReference type="NCBI Taxonomy" id="1802055"/>
    <lineage>
        <taxon>Bacteria</taxon>
        <taxon>Candidatus Roizmaniibacteriota</taxon>
    </lineage>
</organism>
<proteinExistence type="predicted"/>
<dbReference type="Proteomes" id="UP000179270">
    <property type="component" value="Unassembled WGS sequence"/>
</dbReference>
<accession>A0A1F7I870</accession>
<gene>
    <name evidence="1" type="ORF">A3A74_06600</name>
</gene>
<name>A0A1F7I870_9BACT</name>